<dbReference type="Pfam" id="PF01485">
    <property type="entry name" value="IBR"/>
    <property type="match status" value="1"/>
</dbReference>
<dbReference type="FunFam" id="1.20.120.1750:FF:000002">
    <property type="entry name" value="RBR-type E3 ubiquitin transferase"/>
    <property type="match status" value="1"/>
</dbReference>
<dbReference type="SMART" id="SM00184">
    <property type="entry name" value="RING"/>
    <property type="match status" value="2"/>
</dbReference>
<dbReference type="Gene3D" id="1.20.120.1750">
    <property type="match status" value="1"/>
</dbReference>
<dbReference type="PROSITE" id="PS00518">
    <property type="entry name" value="ZF_RING_1"/>
    <property type="match status" value="1"/>
</dbReference>
<dbReference type="CDD" id="cd16773">
    <property type="entry name" value="RING-HC_RBR_TRIAD1"/>
    <property type="match status" value="1"/>
</dbReference>
<evidence type="ECO:0000256" key="8">
    <source>
        <dbReference type="ARBA" id="ARBA00022833"/>
    </source>
</evidence>
<feature type="signal peptide" evidence="10">
    <location>
        <begin position="1"/>
        <end position="19"/>
    </location>
</feature>
<dbReference type="SUPFAM" id="SSF57850">
    <property type="entry name" value="RING/U-box"/>
    <property type="match status" value="3"/>
</dbReference>
<dbReference type="PROSITE" id="PS50089">
    <property type="entry name" value="ZF_RING_2"/>
    <property type="match status" value="2"/>
</dbReference>
<comment type="catalytic activity">
    <reaction evidence="1">
        <text>[E2 ubiquitin-conjugating enzyme]-S-ubiquitinyl-L-cysteine + [acceptor protein]-L-lysine = [E2 ubiquitin-conjugating enzyme]-L-cysteine + [acceptor protein]-N(6)-ubiquitinyl-L-lysine.</text>
        <dbReference type="EC" id="2.3.2.31"/>
    </reaction>
</comment>
<reference evidence="13" key="3">
    <citation type="submission" date="2025-09" db="UniProtKB">
        <authorList>
            <consortium name="Ensembl"/>
        </authorList>
    </citation>
    <scope>IDENTIFICATION</scope>
</reference>
<feature type="domain" description="RING-type" evidence="12">
    <location>
        <begin position="63"/>
        <end position="272"/>
    </location>
</feature>
<evidence type="ECO:0000313" key="14">
    <source>
        <dbReference type="Proteomes" id="UP000694520"/>
    </source>
</evidence>
<dbReference type="Pfam" id="PF22191">
    <property type="entry name" value="IBR_1"/>
    <property type="match status" value="1"/>
</dbReference>
<dbReference type="GO" id="GO:0008270">
    <property type="term" value="F:zinc ion binding"/>
    <property type="evidence" value="ECO:0007669"/>
    <property type="project" value="UniProtKB-KW"/>
</dbReference>
<dbReference type="Ensembl" id="ENSBGRT00000044208.1">
    <property type="protein sequence ID" value="ENSBGRP00000038167.1"/>
    <property type="gene ID" value="ENSBGRG00000023826.1"/>
</dbReference>
<evidence type="ECO:0000259" key="12">
    <source>
        <dbReference type="PROSITE" id="PS51873"/>
    </source>
</evidence>
<dbReference type="InterPro" id="IPR017907">
    <property type="entry name" value="Znf_RING_CS"/>
</dbReference>
<keyword evidence="7" id="KW-0833">Ubl conjugation pathway</keyword>
<evidence type="ECO:0000256" key="6">
    <source>
        <dbReference type="ARBA" id="ARBA00022771"/>
    </source>
</evidence>
<dbReference type="InterPro" id="IPR047555">
    <property type="entry name" value="BRcat_RBR_TRIAD1"/>
</dbReference>
<evidence type="ECO:0000256" key="5">
    <source>
        <dbReference type="ARBA" id="ARBA00022737"/>
    </source>
</evidence>
<keyword evidence="6 9" id="KW-0863">Zinc-finger</keyword>
<dbReference type="CDD" id="cd20360">
    <property type="entry name" value="Rcat_RBR_TRIAD1"/>
    <property type="match status" value="1"/>
</dbReference>
<evidence type="ECO:0000256" key="1">
    <source>
        <dbReference type="ARBA" id="ARBA00001798"/>
    </source>
</evidence>
<protein>
    <recommendedName>
        <fullName evidence="2">RBR-type E3 ubiquitin transferase</fullName>
        <ecNumber evidence="2">2.3.2.31</ecNumber>
    </recommendedName>
</protein>
<dbReference type="Pfam" id="PF00097">
    <property type="entry name" value="zf-C3HC4"/>
    <property type="match status" value="1"/>
</dbReference>
<dbReference type="InterPro" id="IPR047556">
    <property type="entry name" value="Rcat_RBR_TRIAD1"/>
</dbReference>
<evidence type="ECO:0000256" key="9">
    <source>
        <dbReference type="PROSITE-ProRule" id="PRU00175"/>
    </source>
</evidence>
<dbReference type="Proteomes" id="UP000694520">
    <property type="component" value="Chromosome 22"/>
</dbReference>
<dbReference type="SMART" id="SM00647">
    <property type="entry name" value="IBR"/>
    <property type="match status" value="2"/>
</dbReference>
<accession>A0A8B9YMN3</accession>
<dbReference type="Gene3D" id="3.30.40.10">
    <property type="entry name" value="Zinc/RING finger domain, C3HC4 (zinc finger)"/>
    <property type="match status" value="1"/>
</dbReference>
<sequence>MLSAIGCILPMALVSHSVAKLILVNFHWQVAEILDRYKSNSAQLLVEARVQPNPSKHVPPAHSPHHCAVCMQFVRKENLLSLACQHQFCRSCWEQHCSVLVKDGVGVGVSCMAQDCPLRTPEDFVFPLLPNEELRDKYRRYLFRDYVESHYQLQLCPGADCPMVIRVQEPRARRVQCNRCNEVFCFKCRQMYHAPTDCATIRKWLTKCADDSETANYISAHTKDCPKCNICIEKNGGCNHMQCSKCKHDFCWMCLGDWKTHGSEYYECSRYKENPDIVNQSQQAQAREALKKYLFYFERWENHNKSLQLEAQTYQRIHEKIQERVMNNLGTWIDWQYLQNAAKLLAKVCPPSVFPSLVLCEAQTSEGGRHCRGQGSPSVKSRMCLLMGPQLPGLCPLRTLPSPDIQGSQYSGASACGDRTTGETRALLFFCPIHASLRGK</sequence>
<proteinExistence type="predicted"/>
<dbReference type="InterPro" id="IPR044066">
    <property type="entry name" value="TRIAD_supradom"/>
</dbReference>
<gene>
    <name evidence="13" type="primary">ARIH2</name>
</gene>
<keyword evidence="5" id="KW-0677">Repeat</keyword>
<keyword evidence="10" id="KW-0732">Signal</keyword>
<feature type="domain" description="RING-type" evidence="11">
    <location>
        <begin position="67"/>
        <end position="118"/>
    </location>
</feature>
<evidence type="ECO:0000256" key="2">
    <source>
        <dbReference type="ARBA" id="ARBA00012251"/>
    </source>
</evidence>
<feature type="chain" id="PRO_5034598392" description="RBR-type E3 ubiquitin transferase" evidence="10">
    <location>
        <begin position="20"/>
        <end position="440"/>
    </location>
</feature>
<dbReference type="InterPro" id="IPR001841">
    <property type="entry name" value="Znf_RING"/>
</dbReference>
<dbReference type="Pfam" id="PF26000">
    <property type="entry name" value="UBA_ARIH2_N"/>
    <property type="match status" value="1"/>
</dbReference>
<dbReference type="FunFam" id="3.30.40.10:FF:000098">
    <property type="entry name" value="RBR-type E3 ubiquitin transferase"/>
    <property type="match status" value="1"/>
</dbReference>
<dbReference type="InterPro" id="IPR018957">
    <property type="entry name" value="Znf_C3HC4_RING-type"/>
</dbReference>
<keyword evidence="4" id="KW-0479">Metal-binding</keyword>
<evidence type="ECO:0000256" key="3">
    <source>
        <dbReference type="ARBA" id="ARBA00022679"/>
    </source>
</evidence>
<dbReference type="InterPro" id="IPR031127">
    <property type="entry name" value="E3_UB_ligase_RBR"/>
</dbReference>
<dbReference type="EC" id="2.3.2.31" evidence="2"/>
<dbReference type="GO" id="GO:0061630">
    <property type="term" value="F:ubiquitin protein ligase activity"/>
    <property type="evidence" value="ECO:0007669"/>
    <property type="project" value="UniProtKB-EC"/>
</dbReference>
<dbReference type="InterPro" id="IPR002867">
    <property type="entry name" value="IBR_dom"/>
</dbReference>
<dbReference type="PANTHER" id="PTHR11685">
    <property type="entry name" value="RBR FAMILY RING FINGER AND IBR DOMAIN-CONTAINING"/>
    <property type="match status" value="1"/>
</dbReference>
<reference evidence="13" key="1">
    <citation type="submission" date="2019-05" db="EMBL/GenBank/DDBJ databases">
        <authorList>
            <person name="Zhang S."/>
            <person name="Liu J."/>
        </authorList>
    </citation>
    <scope>NUCLEOTIDE SEQUENCE [LARGE SCALE GENOMIC DNA]</scope>
</reference>
<dbReference type="GeneTree" id="ENSGT00940000154875"/>
<evidence type="ECO:0000313" key="13">
    <source>
        <dbReference type="Ensembl" id="ENSBGRP00000038167.1"/>
    </source>
</evidence>
<evidence type="ECO:0000259" key="11">
    <source>
        <dbReference type="PROSITE" id="PS50089"/>
    </source>
</evidence>
<keyword evidence="8" id="KW-0862">Zinc</keyword>
<dbReference type="FunFam" id="2.20.25.20:FF:000005">
    <property type="entry name" value="RBR-type E3 ubiquitin transferase"/>
    <property type="match status" value="1"/>
</dbReference>
<reference evidence="13" key="2">
    <citation type="submission" date="2025-08" db="UniProtKB">
        <authorList>
            <consortium name="Ensembl"/>
        </authorList>
    </citation>
    <scope>IDENTIFICATION</scope>
</reference>
<name>A0A8B9YMN3_BOSMU</name>
<dbReference type="PROSITE" id="PS51873">
    <property type="entry name" value="TRIAD"/>
    <property type="match status" value="1"/>
</dbReference>
<keyword evidence="3" id="KW-0808">Transferase</keyword>
<feature type="domain" description="RING-type" evidence="11">
    <location>
        <begin position="228"/>
        <end position="268"/>
    </location>
</feature>
<evidence type="ECO:0000256" key="10">
    <source>
        <dbReference type="SAM" id="SignalP"/>
    </source>
</evidence>
<evidence type="ECO:0000256" key="7">
    <source>
        <dbReference type="ARBA" id="ARBA00022786"/>
    </source>
</evidence>
<dbReference type="Gene3D" id="2.20.25.20">
    <property type="match status" value="1"/>
</dbReference>
<organism evidence="13 14">
    <name type="scientific">Bos mutus grunniens</name>
    <name type="common">Wild yak</name>
    <name type="synonym">Bos grunniens</name>
    <dbReference type="NCBI Taxonomy" id="30521"/>
    <lineage>
        <taxon>Eukaryota</taxon>
        <taxon>Metazoa</taxon>
        <taxon>Chordata</taxon>
        <taxon>Craniata</taxon>
        <taxon>Vertebrata</taxon>
        <taxon>Euteleostomi</taxon>
        <taxon>Mammalia</taxon>
        <taxon>Eutheria</taxon>
        <taxon>Laurasiatheria</taxon>
        <taxon>Artiodactyla</taxon>
        <taxon>Ruminantia</taxon>
        <taxon>Pecora</taxon>
        <taxon>Bovidae</taxon>
        <taxon>Bovinae</taxon>
        <taxon>Bos</taxon>
    </lineage>
</organism>
<dbReference type="InterPro" id="IPR013083">
    <property type="entry name" value="Znf_RING/FYVE/PHD"/>
</dbReference>
<keyword evidence="14" id="KW-1185">Reference proteome</keyword>
<evidence type="ECO:0000256" key="4">
    <source>
        <dbReference type="ARBA" id="ARBA00022723"/>
    </source>
</evidence>
<dbReference type="GO" id="GO:0016567">
    <property type="term" value="P:protein ubiquitination"/>
    <property type="evidence" value="ECO:0007669"/>
    <property type="project" value="InterPro"/>
</dbReference>
<dbReference type="CDD" id="cd20344">
    <property type="entry name" value="BRcat_RBR_TRIAD1"/>
    <property type="match status" value="1"/>
</dbReference>
<dbReference type="AlphaFoldDB" id="A0A8B9YMN3"/>